<name>A0A811VEJ7_CERCA</name>
<dbReference type="SUPFAM" id="SSF103481">
    <property type="entry name" value="Multidrug resistance efflux transporter EmrE"/>
    <property type="match status" value="1"/>
</dbReference>
<dbReference type="Pfam" id="PF10639">
    <property type="entry name" value="TMEM234"/>
    <property type="match status" value="1"/>
</dbReference>
<dbReference type="EMBL" id="CAJHJT010000056">
    <property type="protein sequence ID" value="CAD7012602.1"/>
    <property type="molecule type" value="Genomic_DNA"/>
</dbReference>
<evidence type="ECO:0000313" key="7">
    <source>
        <dbReference type="EMBL" id="CAD7012602.1"/>
    </source>
</evidence>
<feature type="transmembrane region" description="Helical" evidence="6">
    <location>
        <begin position="7"/>
        <end position="26"/>
    </location>
</feature>
<keyword evidence="5 6" id="KW-0472">Membrane</keyword>
<evidence type="ECO:0000313" key="8">
    <source>
        <dbReference type="Proteomes" id="UP000606786"/>
    </source>
</evidence>
<dbReference type="GO" id="GO:0016020">
    <property type="term" value="C:membrane"/>
    <property type="evidence" value="ECO:0007669"/>
    <property type="project" value="UniProtKB-SubCell"/>
</dbReference>
<dbReference type="OrthoDB" id="43458at2759"/>
<dbReference type="Proteomes" id="UP000606786">
    <property type="component" value="Unassembled WGS sequence"/>
</dbReference>
<gene>
    <name evidence="7" type="ORF">CCAP1982_LOCUS20687</name>
</gene>
<proteinExistence type="inferred from homology"/>
<feature type="transmembrane region" description="Helical" evidence="6">
    <location>
        <begin position="86"/>
        <end position="108"/>
    </location>
</feature>
<keyword evidence="8" id="KW-1185">Reference proteome</keyword>
<keyword evidence="3 6" id="KW-0812">Transmembrane</keyword>
<reference evidence="7" key="1">
    <citation type="submission" date="2020-11" db="EMBL/GenBank/DDBJ databases">
        <authorList>
            <person name="Whitehead M."/>
        </authorList>
    </citation>
    <scope>NUCLEOTIDE SEQUENCE</scope>
    <source>
        <strain evidence="7">EGII</strain>
    </source>
</reference>
<dbReference type="PANTHER" id="PTHR28668:SF1">
    <property type="entry name" value="TRANSMEMBRANE PROTEIN 234"/>
    <property type="match status" value="1"/>
</dbReference>
<protein>
    <submittedName>
        <fullName evidence="7">(Mediterranean fruit fly) hypothetical protein</fullName>
    </submittedName>
</protein>
<evidence type="ECO:0000256" key="3">
    <source>
        <dbReference type="ARBA" id="ARBA00022692"/>
    </source>
</evidence>
<comment type="subcellular location">
    <subcellularLocation>
        <location evidence="1">Membrane</location>
        <topology evidence="1">Multi-pass membrane protein</topology>
    </subcellularLocation>
</comment>
<dbReference type="AlphaFoldDB" id="A0A811VEJ7"/>
<sequence>MFCIQEILLHIFLVVSLIGVGLLWGATNPFIRLGSIGIESVNSGSRWRNLWLELRMITTRLNYWVPFLLNQMGSAMYVWTLQHTNLTIAVPVANSLSFAFTAVTGYFLGEKLPGKSIMIGTIFVCIGSSLMLYDKMSSEQ</sequence>
<evidence type="ECO:0000256" key="1">
    <source>
        <dbReference type="ARBA" id="ARBA00004141"/>
    </source>
</evidence>
<comment type="caution">
    <text evidence="7">The sequence shown here is derived from an EMBL/GenBank/DDBJ whole genome shotgun (WGS) entry which is preliminary data.</text>
</comment>
<evidence type="ECO:0000256" key="6">
    <source>
        <dbReference type="SAM" id="Phobius"/>
    </source>
</evidence>
<dbReference type="InterPro" id="IPR018908">
    <property type="entry name" value="TMEM234"/>
</dbReference>
<feature type="transmembrane region" description="Helical" evidence="6">
    <location>
        <begin position="114"/>
        <end position="133"/>
    </location>
</feature>
<organism evidence="7 8">
    <name type="scientific">Ceratitis capitata</name>
    <name type="common">Mediterranean fruit fly</name>
    <name type="synonym">Tephritis capitata</name>
    <dbReference type="NCBI Taxonomy" id="7213"/>
    <lineage>
        <taxon>Eukaryota</taxon>
        <taxon>Metazoa</taxon>
        <taxon>Ecdysozoa</taxon>
        <taxon>Arthropoda</taxon>
        <taxon>Hexapoda</taxon>
        <taxon>Insecta</taxon>
        <taxon>Pterygota</taxon>
        <taxon>Neoptera</taxon>
        <taxon>Endopterygota</taxon>
        <taxon>Diptera</taxon>
        <taxon>Brachycera</taxon>
        <taxon>Muscomorpha</taxon>
        <taxon>Tephritoidea</taxon>
        <taxon>Tephritidae</taxon>
        <taxon>Ceratitis</taxon>
        <taxon>Ceratitis</taxon>
    </lineage>
</organism>
<dbReference type="PANTHER" id="PTHR28668">
    <property type="entry name" value="TRANSMEMBRANE PROTEIN 234"/>
    <property type="match status" value="1"/>
</dbReference>
<evidence type="ECO:0000256" key="4">
    <source>
        <dbReference type="ARBA" id="ARBA00022989"/>
    </source>
</evidence>
<dbReference type="InterPro" id="IPR037185">
    <property type="entry name" value="EmrE-like"/>
</dbReference>
<keyword evidence="4 6" id="KW-1133">Transmembrane helix</keyword>
<evidence type="ECO:0000256" key="2">
    <source>
        <dbReference type="ARBA" id="ARBA00005977"/>
    </source>
</evidence>
<evidence type="ECO:0000256" key="5">
    <source>
        <dbReference type="ARBA" id="ARBA00023136"/>
    </source>
</evidence>
<comment type="similarity">
    <text evidence="2">Belongs to the TMEM234 family.</text>
</comment>
<accession>A0A811VEJ7</accession>